<proteinExistence type="predicted"/>
<keyword evidence="4" id="KW-0670">Pyruvate</keyword>
<feature type="domain" description="Rhodanese" evidence="3">
    <location>
        <begin position="165"/>
        <end position="273"/>
    </location>
</feature>
<dbReference type="AlphaFoldDB" id="A0A1I1FUV9"/>
<evidence type="ECO:0000259" key="3">
    <source>
        <dbReference type="PROSITE" id="PS50206"/>
    </source>
</evidence>
<dbReference type="PANTHER" id="PTHR11364:SF27">
    <property type="entry name" value="SULFURTRANSFERASE"/>
    <property type="match status" value="1"/>
</dbReference>
<keyword evidence="1 4" id="KW-0808">Transferase</keyword>
<dbReference type="Pfam" id="PF00581">
    <property type="entry name" value="Rhodanese"/>
    <property type="match status" value="2"/>
</dbReference>
<dbReference type="CDD" id="cd01448">
    <property type="entry name" value="TST_Repeat_1"/>
    <property type="match status" value="1"/>
</dbReference>
<dbReference type="Proteomes" id="UP000199046">
    <property type="component" value="Unassembled WGS sequence"/>
</dbReference>
<dbReference type="SMART" id="SM00450">
    <property type="entry name" value="RHOD"/>
    <property type="match status" value="2"/>
</dbReference>
<evidence type="ECO:0000256" key="2">
    <source>
        <dbReference type="ARBA" id="ARBA00022737"/>
    </source>
</evidence>
<dbReference type="RefSeq" id="WP_090130096.1">
    <property type="nucleotide sequence ID" value="NZ_FOLY01000001.1"/>
</dbReference>
<name>A0A1I1FUV9_9GAMM</name>
<dbReference type="Gene3D" id="3.40.250.10">
    <property type="entry name" value="Rhodanese-like domain"/>
    <property type="match status" value="2"/>
</dbReference>
<keyword evidence="5" id="KW-1185">Reference proteome</keyword>
<gene>
    <name evidence="4" type="ORF">SAMN05421848_0289</name>
</gene>
<accession>A0A1I1FUV9</accession>
<evidence type="ECO:0000256" key="1">
    <source>
        <dbReference type="ARBA" id="ARBA00022679"/>
    </source>
</evidence>
<dbReference type="PROSITE" id="PS50206">
    <property type="entry name" value="RHODANESE_3"/>
    <property type="match status" value="2"/>
</dbReference>
<keyword evidence="2" id="KW-0677">Repeat</keyword>
<dbReference type="EMBL" id="FOLY01000001">
    <property type="protein sequence ID" value="SFC03237.1"/>
    <property type="molecule type" value="Genomic_DNA"/>
</dbReference>
<dbReference type="STRING" id="402385.SAMN05421848_0289"/>
<dbReference type="GO" id="GO:0004792">
    <property type="term" value="F:thiosulfate-cyanide sulfurtransferase activity"/>
    <property type="evidence" value="ECO:0007669"/>
    <property type="project" value="TreeGrafter"/>
</dbReference>
<organism evidence="4 5">
    <name type="scientific">Kushneria avicenniae</name>
    <dbReference type="NCBI Taxonomy" id="402385"/>
    <lineage>
        <taxon>Bacteria</taxon>
        <taxon>Pseudomonadati</taxon>
        <taxon>Pseudomonadota</taxon>
        <taxon>Gammaproteobacteria</taxon>
        <taxon>Oceanospirillales</taxon>
        <taxon>Halomonadaceae</taxon>
        <taxon>Kushneria</taxon>
    </lineage>
</organism>
<dbReference type="InterPro" id="IPR001763">
    <property type="entry name" value="Rhodanese-like_dom"/>
</dbReference>
<protein>
    <submittedName>
        <fullName evidence="4">Thiosulfate/3-mercaptopyruvate sulfurtransferase</fullName>
    </submittedName>
</protein>
<evidence type="ECO:0000313" key="5">
    <source>
        <dbReference type="Proteomes" id="UP000199046"/>
    </source>
</evidence>
<dbReference type="OrthoDB" id="9781034at2"/>
<dbReference type="PANTHER" id="PTHR11364">
    <property type="entry name" value="THIOSULFATE SULFERTANSFERASE"/>
    <property type="match status" value="1"/>
</dbReference>
<dbReference type="InterPro" id="IPR036873">
    <property type="entry name" value="Rhodanese-like_dom_sf"/>
</dbReference>
<evidence type="ECO:0000313" key="4">
    <source>
        <dbReference type="EMBL" id="SFC03237.1"/>
    </source>
</evidence>
<dbReference type="SUPFAM" id="SSF52821">
    <property type="entry name" value="Rhodanese/Cell cycle control phosphatase"/>
    <property type="match status" value="2"/>
</dbReference>
<dbReference type="CDD" id="cd01449">
    <property type="entry name" value="TST_Repeat_2"/>
    <property type="match status" value="1"/>
</dbReference>
<reference evidence="5" key="1">
    <citation type="submission" date="2016-10" db="EMBL/GenBank/DDBJ databases">
        <authorList>
            <person name="Varghese N."/>
            <person name="Submissions S."/>
        </authorList>
    </citation>
    <scope>NUCLEOTIDE SEQUENCE [LARGE SCALE GENOMIC DNA]</scope>
    <source>
        <strain evidence="5">DSM 23439</strain>
    </source>
</reference>
<dbReference type="InterPro" id="IPR045078">
    <property type="entry name" value="TST/MPST-like"/>
</dbReference>
<feature type="domain" description="Rhodanese" evidence="3">
    <location>
        <begin position="17"/>
        <end position="138"/>
    </location>
</feature>
<sequence length="281" mass="30127">MITALTDVTTLLMWQRDDTPLVILDCRARLDDARAGARLYQEGHLPGALLADMDEDLSAPAGGAKGGRHPLPAPDTWQTTLQGWGITPETRVIVYDDLGGQLAAARAWWMLHWAGHDNVYVLNGGIQVWQAVGGALEHDAPEAPSPSDWQCDFQHQMIAIADDVAEGDVLLLDARPPTRYRGESEPIDQVAGHIPGALNVPGASLLDSDNCLSQSEALEQLMPSTGQSTIAYCGSGISACMIILAHAALGRPLPRLYPGSWSEWSRDPARPVATDTSAPTI</sequence>